<keyword evidence="2" id="KW-1185">Reference proteome</keyword>
<dbReference type="STRING" id="1121393.SAMN02745216_02364"/>
<reference evidence="2" key="1">
    <citation type="submission" date="2016-11" db="EMBL/GenBank/DDBJ databases">
        <authorList>
            <person name="Varghese N."/>
            <person name="Submissions S."/>
        </authorList>
    </citation>
    <scope>NUCLEOTIDE SEQUENCE [LARGE SCALE GENOMIC DNA]</scope>
    <source>
        <strain evidence="2">DSM 16219</strain>
    </source>
</reference>
<proteinExistence type="predicted"/>
<name>A0A1M6MHD1_9BACT</name>
<dbReference type="EMBL" id="FQZU01000012">
    <property type="protein sequence ID" value="SHJ82892.1"/>
    <property type="molecule type" value="Genomic_DNA"/>
</dbReference>
<organism evidence="1 2">
    <name type="scientific">Desulfatibacillum alkenivorans DSM 16219</name>
    <dbReference type="NCBI Taxonomy" id="1121393"/>
    <lineage>
        <taxon>Bacteria</taxon>
        <taxon>Pseudomonadati</taxon>
        <taxon>Thermodesulfobacteriota</taxon>
        <taxon>Desulfobacteria</taxon>
        <taxon>Desulfobacterales</taxon>
        <taxon>Desulfatibacillaceae</taxon>
        <taxon>Desulfatibacillum</taxon>
    </lineage>
</organism>
<dbReference type="AlphaFoldDB" id="A0A1M6MHD1"/>
<gene>
    <name evidence="1" type="ORF">SAMN02745216_02364</name>
</gene>
<evidence type="ECO:0000313" key="1">
    <source>
        <dbReference type="EMBL" id="SHJ82892.1"/>
    </source>
</evidence>
<sequence length="828" mass="95562">MCLDHVLDILHPRSEIRIEHETQKTVHRNMTTLNYAPFFCSFRDYVERCEYGGIDSGRKLTIRSNRLHCDHFVQQMVLIMLFDEFLRNPQKVLFQYGHGHDFNHIQRITRASDEHAHKVINVLRVEPEKTSTEEIRSILHQVSAIQDSIILVIPNDEGSDQFTDILHEFRINQLVDLPQNRVHDPKDRAELIHRSSALAFQQWALSHQGDKKFQLSQDAMERTELLVNPIDWAILHEAERIAEDLSDPYEILEEFFSALNSMSQTQSQTIISAIANGSPVPYKHLLRVGAQTFKKSELGHDMAYWVECCLDKWLNVSWAFPCGLSPVNKNGGPAAIVPDAPVDSALDQWEDSCYEILTCLLKERRKNGRSEKTPPSKIMDMDRVDRFVNTLGENFLEIDASKVSWDAIELLRWPHLRYPMPSAITRRMRQAGRYLWIRQQGLDLAAVLPLGRRRYRMLLDTVEQYWTVLEWARNISNSLPSGWRQCVTYLTTIISNHSVEDAWRREWSQIYDALLCLVRNGSPVLVICDRTMRGKPVSGDKLGTREVLAKAQGYGQLIGRLRETRHLRMGEFLIPLWGRHRGAQALERLHREWRLLEILRENVGEEGPDRIQAMTGFFKDLFQAVGGASNDDEFASRLMAWMKDMDLHGRKDHKAWYIKELIGEPPEWYPDHKLHSKLGGKLDYGWKALDAAVDLEALTRRHRYMDGYHLLACINDLRIGIKDATKTRFPLSTVEKILDLFVASLEGIMAQLSWCVEMAGHEDLAAKIQPPNIRIQPPADFSPPSKEAMKDVIRIVQDDYGWSIYQLGLPGRSNKLSYFSRGADFELE</sequence>
<accession>A0A1M6MHD1</accession>
<dbReference type="Proteomes" id="UP000183994">
    <property type="component" value="Unassembled WGS sequence"/>
</dbReference>
<protein>
    <submittedName>
        <fullName evidence="1">Uncharacterized protein</fullName>
    </submittedName>
</protein>
<evidence type="ECO:0000313" key="2">
    <source>
        <dbReference type="Proteomes" id="UP000183994"/>
    </source>
</evidence>
<dbReference type="RefSeq" id="WP_073475990.1">
    <property type="nucleotide sequence ID" value="NZ_FQZU01000012.1"/>
</dbReference>